<dbReference type="OrthoDB" id="39497at2759"/>
<dbReference type="PROSITE" id="PS50186">
    <property type="entry name" value="DEP"/>
    <property type="match status" value="1"/>
</dbReference>
<protein>
    <recommendedName>
        <fullName evidence="2">DEP domain-containing protein</fullName>
    </recommendedName>
</protein>
<dbReference type="EMBL" id="AMQN01000294">
    <property type="status" value="NOT_ANNOTATED_CDS"/>
    <property type="molecule type" value="Genomic_DNA"/>
</dbReference>
<dbReference type="PANTHER" id="PTHR13179">
    <property type="entry name" value="DEP DOMAIN CONTAINING PROTEIN 5"/>
    <property type="match status" value="1"/>
</dbReference>
<dbReference type="GO" id="GO:0005096">
    <property type="term" value="F:GTPase activator activity"/>
    <property type="evidence" value="ECO:0007669"/>
    <property type="project" value="InterPro"/>
</dbReference>
<dbReference type="Gene3D" id="1.10.10.10">
    <property type="entry name" value="Winged helix-like DNA-binding domain superfamily/Winged helix DNA-binding domain"/>
    <property type="match status" value="1"/>
</dbReference>
<evidence type="ECO:0000256" key="1">
    <source>
        <dbReference type="SAM" id="MobiDB-lite"/>
    </source>
</evidence>
<feature type="region of interest" description="Disordered" evidence="1">
    <location>
        <begin position="1462"/>
        <end position="1488"/>
    </location>
</feature>
<dbReference type="Pfam" id="PF23013">
    <property type="entry name" value="IML1_N"/>
    <property type="match status" value="1"/>
</dbReference>
<dbReference type="EnsemblMetazoa" id="CapteT139536">
    <property type="protein sequence ID" value="CapteP139536"/>
    <property type="gene ID" value="CapteG139536"/>
</dbReference>
<dbReference type="STRING" id="283909.R7TJR0"/>
<dbReference type="InterPro" id="IPR045838">
    <property type="entry name" value="DEPDC5_CTD"/>
</dbReference>
<dbReference type="GO" id="GO:1904262">
    <property type="term" value="P:negative regulation of TORC1 signaling"/>
    <property type="evidence" value="ECO:0007669"/>
    <property type="project" value="TreeGrafter"/>
</dbReference>
<dbReference type="OMA" id="SWMNATP"/>
<feature type="domain" description="DEP" evidence="2">
    <location>
        <begin position="1052"/>
        <end position="1131"/>
    </location>
</feature>
<feature type="compositionally biased region" description="Polar residues" evidence="1">
    <location>
        <begin position="1476"/>
        <end position="1488"/>
    </location>
</feature>
<dbReference type="Pfam" id="PF12257">
    <property type="entry name" value="IML1"/>
    <property type="match status" value="1"/>
</dbReference>
<evidence type="ECO:0000313" key="4">
    <source>
        <dbReference type="EnsemblMetazoa" id="CapteP139536"/>
    </source>
</evidence>
<dbReference type="InterPro" id="IPR000591">
    <property type="entry name" value="DEP_dom"/>
</dbReference>
<dbReference type="FunCoup" id="R7TJR0">
    <property type="interactions" value="792"/>
</dbReference>
<dbReference type="GO" id="GO:1990130">
    <property type="term" value="C:GATOR1 complex"/>
    <property type="evidence" value="ECO:0007669"/>
    <property type="project" value="TreeGrafter"/>
</dbReference>
<dbReference type="InterPro" id="IPR048255">
    <property type="entry name" value="IML1_N"/>
</dbReference>
<reference evidence="3 5" key="2">
    <citation type="journal article" date="2013" name="Nature">
        <title>Insights into bilaterian evolution from three spiralian genomes.</title>
        <authorList>
            <person name="Simakov O."/>
            <person name="Marletaz F."/>
            <person name="Cho S.J."/>
            <person name="Edsinger-Gonzales E."/>
            <person name="Havlak P."/>
            <person name="Hellsten U."/>
            <person name="Kuo D.H."/>
            <person name="Larsson T."/>
            <person name="Lv J."/>
            <person name="Arendt D."/>
            <person name="Savage R."/>
            <person name="Osoegawa K."/>
            <person name="de Jong P."/>
            <person name="Grimwood J."/>
            <person name="Chapman J.A."/>
            <person name="Shapiro H."/>
            <person name="Aerts A."/>
            <person name="Otillar R.P."/>
            <person name="Terry A.Y."/>
            <person name="Boore J.L."/>
            <person name="Grigoriev I.V."/>
            <person name="Lindberg D.R."/>
            <person name="Seaver E.C."/>
            <person name="Weisblat D.A."/>
            <person name="Putnam N.H."/>
            <person name="Rokhsar D.S."/>
        </authorList>
    </citation>
    <scope>NUCLEOTIDE SEQUENCE</scope>
    <source>
        <strain evidence="3 5">I ESC-2004</strain>
    </source>
</reference>
<dbReference type="InterPro" id="IPR036390">
    <property type="entry name" value="WH_DNA-bd_sf"/>
</dbReference>
<sequence length="1488" mass="170370">MKYFKLHIHQKNFSGKYLCTLLLNAKEFPQLGAGDVVEIYHPEDENSRLLLQYKPMKDELQKNETVSIAQSIATNANFNLKLYKDVIVNKVVAKDVALDLVELTYREQYFSRADMWRLRKSLINSCLYMTQKIRFAEMKAQVAELWSKADKVACGYVTDETRVTFRSMTAQVNIFIQMSSEMWEFDNYGDLYFEKTVDGYLVDLFNNWKKNNCNHDVTITMFSRSYYKAESIDEFPMNMRECVQQDYLGRFYEDFYRVVVQNERYDDWTNTLIELKRLFNEYRQRVLNYHDRACMKIPEAWISSAAQGNFLETLNMALNVFEKYYLDRNFDRTGKLVVMVTPGPGVFEVDRDLTYITKLRTIDCGNSSDLVCIGEQPLHAVPLFKFHNNRKSKTLDVGDDYNIPHWINHSFYTSKLQAEKIAQGKFLPRIKLLQGSVSGKINDLSSQLLKSENMPFVDYVQYDSEVFKQPTLQSMMIPRVKYGADVKTMFERDSGDRMSEPIAIPCAQNNAAFMPHSFGGKGQNQIIQMVLFSLRGFAATERSENAEHPVGSVGSPVAYQSSTTLYSYLPRRALINPFQPSYLHFKVTSNRRRWAHAFPTDPKGASVQLHHQHSSSGIINPTSTPADVVSPPTRERRKISESSEHGISLTVRQRTVSFGLYSSSSSYHRDLGQTALSAVNNALPKSNDHNWLWGVTGEQEWTPDVKTGMDWKSMTGPASLPLTTDFFPSKESLKSDYVVAAYTLLPDIVYFDRLESGRNLVWKKPLSTIEVYNEMIGQRIAQGFQIVITVKAPSPATSSASSFSGSIIRSRTRSEPATILSIGRIFHRLTIQDKTITVTKYWPRHIQEPKCYHYTYRFQVPDSDNHDVSWTDFTNEKLEQHNWNHVDHFLISRGDDDHGLMEELKYWRARFFLLPFNCEATKRIAEGGEERCDIYEDLTLAEQRNYIEGFLRFVETANKIRRPIQNRLARRSSLTSPSGFGAFLGEKGSVVITDGASSKVKVMGKVTESLESPPVTCTSPPEGRKVFASSNSSECFLFCIKYANLCKSPFMLSEGLNFLKDQTGVASLPANCFVSAEAVSWIKSNVDAISSLNEAIDLLQRLLQDYFICHASGNRSHHFIYGFYLYYIVSARERIASRPSLQRYFRFWFCFPAFFLCCRNFTGILIRLLSLIQPFINCGVVASLSFLQCLAKNSCRLKETSSPIHKTVNVDVDPNSKSDRDEWGIAHYHAHYTPTAAFELVIQWLVATGCILGDLVSSWARKATTAGFHLLPIPGDPFALPFTPSSDPLRGPIFVPLNIECLKPEGEVLFQAYNSDTREERLILFQDSILRRFGFLPDKCPVTPSSATLQRDTQAQYVHRSGGMFAMIPDTKTSSPRNRDGTHRRIPHDSHKEYIAQRWSLGFLWSWNFMLTKRWRSSNTGDEVFQDKVLADFRAFCANSKDRLKQYWDSCYAQHEQSKLLTPQHEEEVDDEDDSANVTLDLSPKQNE</sequence>
<gene>
    <name evidence="3" type="ORF">CAPTEDRAFT_139536</name>
</gene>
<dbReference type="SMART" id="SM00049">
    <property type="entry name" value="DEP"/>
    <property type="match status" value="1"/>
</dbReference>
<dbReference type="Pfam" id="PF00610">
    <property type="entry name" value="DEP"/>
    <property type="match status" value="1"/>
</dbReference>
<accession>R7TJR0</accession>
<reference evidence="4" key="3">
    <citation type="submission" date="2015-06" db="UniProtKB">
        <authorList>
            <consortium name="EnsemblMetazoa"/>
        </authorList>
    </citation>
    <scope>IDENTIFICATION</scope>
</reference>
<dbReference type="InterPro" id="IPR027244">
    <property type="entry name" value="IML1"/>
</dbReference>
<name>R7TJR0_CAPTE</name>
<feature type="compositionally biased region" description="Polar residues" evidence="1">
    <location>
        <begin position="614"/>
        <end position="625"/>
    </location>
</feature>
<reference evidence="5" key="1">
    <citation type="submission" date="2012-12" db="EMBL/GenBank/DDBJ databases">
        <authorList>
            <person name="Hellsten U."/>
            <person name="Grimwood J."/>
            <person name="Chapman J.A."/>
            <person name="Shapiro H."/>
            <person name="Aerts A."/>
            <person name="Otillar R.P."/>
            <person name="Terry A.Y."/>
            <person name="Boore J.L."/>
            <person name="Simakov O."/>
            <person name="Marletaz F."/>
            <person name="Cho S.-J."/>
            <person name="Edsinger-Gonzales E."/>
            <person name="Havlak P."/>
            <person name="Kuo D.-H."/>
            <person name="Larsson T."/>
            <person name="Lv J."/>
            <person name="Arendt D."/>
            <person name="Savage R."/>
            <person name="Osoegawa K."/>
            <person name="de Jong P."/>
            <person name="Lindberg D.R."/>
            <person name="Seaver E.C."/>
            <person name="Weisblat D.A."/>
            <person name="Putnam N.H."/>
            <person name="Grigoriev I.V."/>
            <person name="Rokhsar D.S."/>
        </authorList>
    </citation>
    <scope>NUCLEOTIDE SEQUENCE</scope>
    <source>
        <strain evidence="5">I ESC-2004</strain>
    </source>
</reference>
<dbReference type="InterPro" id="IPR055213">
    <property type="entry name" value="IML1_double_psi_beta_barrel"/>
</dbReference>
<dbReference type="SUPFAM" id="SSF46785">
    <property type="entry name" value="Winged helix' DNA-binding domain"/>
    <property type="match status" value="1"/>
</dbReference>
<evidence type="ECO:0000313" key="5">
    <source>
        <dbReference type="Proteomes" id="UP000014760"/>
    </source>
</evidence>
<evidence type="ECO:0000313" key="3">
    <source>
        <dbReference type="EMBL" id="ELT94063.1"/>
    </source>
</evidence>
<dbReference type="GO" id="GO:0034198">
    <property type="term" value="P:cellular response to amino acid starvation"/>
    <property type="evidence" value="ECO:0007669"/>
    <property type="project" value="TreeGrafter"/>
</dbReference>
<organism evidence="3">
    <name type="scientific">Capitella teleta</name>
    <name type="common">Polychaete worm</name>
    <dbReference type="NCBI Taxonomy" id="283909"/>
    <lineage>
        <taxon>Eukaryota</taxon>
        <taxon>Metazoa</taxon>
        <taxon>Spiralia</taxon>
        <taxon>Lophotrochozoa</taxon>
        <taxon>Annelida</taxon>
        <taxon>Polychaeta</taxon>
        <taxon>Sedentaria</taxon>
        <taxon>Scolecida</taxon>
        <taxon>Capitellidae</taxon>
        <taxon>Capitella</taxon>
    </lineage>
</organism>
<dbReference type="GO" id="GO:0010508">
    <property type="term" value="P:positive regulation of autophagy"/>
    <property type="evidence" value="ECO:0007669"/>
    <property type="project" value="TreeGrafter"/>
</dbReference>
<feature type="region of interest" description="Disordered" evidence="1">
    <location>
        <begin position="613"/>
        <end position="644"/>
    </location>
</feature>
<dbReference type="PANTHER" id="PTHR13179:SF8">
    <property type="entry name" value="GATOR COMPLEX PROTEIN DEPDC5"/>
    <property type="match status" value="1"/>
</dbReference>
<dbReference type="EMBL" id="KB309537">
    <property type="protein sequence ID" value="ELT94063.1"/>
    <property type="molecule type" value="Genomic_DNA"/>
</dbReference>
<dbReference type="InterPro" id="IPR036388">
    <property type="entry name" value="WH-like_DNA-bd_sf"/>
</dbReference>
<dbReference type="Proteomes" id="UP000014760">
    <property type="component" value="Unassembled WGS sequence"/>
</dbReference>
<dbReference type="GO" id="GO:0035556">
    <property type="term" value="P:intracellular signal transduction"/>
    <property type="evidence" value="ECO:0007669"/>
    <property type="project" value="InterPro"/>
</dbReference>
<dbReference type="Pfam" id="PF19418">
    <property type="entry name" value="DEPDC5_CTD"/>
    <property type="match status" value="1"/>
</dbReference>
<proteinExistence type="predicted"/>
<evidence type="ECO:0000259" key="2">
    <source>
        <dbReference type="PROSITE" id="PS50186"/>
    </source>
</evidence>
<dbReference type="HOGENOM" id="CLU_004411_0_0_1"/>
<dbReference type="GO" id="GO:0005765">
    <property type="term" value="C:lysosomal membrane"/>
    <property type="evidence" value="ECO:0007669"/>
    <property type="project" value="TreeGrafter"/>
</dbReference>
<keyword evidence="5" id="KW-1185">Reference proteome</keyword>